<dbReference type="InterPro" id="IPR011527">
    <property type="entry name" value="ABC1_TM_dom"/>
</dbReference>
<reference evidence="7 8" key="1">
    <citation type="submission" date="2017-07" db="EMBL/GenBank/DDBJ databases">
        <title>Sandarakinorhabdus cyanobacteriorum sp. nov., a novel bacterium isolated from cyanobacterial aggregates in a eutrophic lake.</title>
        <authorList>
            <person name="Cai H."/>
        </authorList>
    </citation>
    <scope>NUCLEOTIDE SEQUENCE [LARGE SCALE GENOMIC DNA]</scope>
    <source>
        <strain evidence="7 8">TH057</strain>
    </source>
</reference>
<dbReference type="PROSITE" id="PS50929">
    <property type="entry name" value="ABC_TM1F"/>
    <property type="match status" value="1"/>
</dbReference>
<dbReference type="GO" id="GO:0005524">
    <property type="term" value="F:ATP binding"/>
    <property type="evidence" value="ECO:0007669"/>
    <property type="project" value="UniProtKB-KW"/>
</dbReference>
<sequence length="572" mass="63102">MAAKDLTQMDLNRLVWRWLGDIVWPERNYFWLAIIYGLGIALLGLAVPVSVQLLINSIASTALPVPLFTLSALLFGLLIVSGLLSVLRIHLMELYRRRFMARLVADLTMRVINAADPFFHDTRRFDLFNRYFELVNMQKAIPSLLIGGFTIILGMIVGFVVTSFYHPFFLAFNLVLIALLAAVWALWSKGAMKTSINLSHEKYNAAHFLETIGASNGFYKSARHIDYALKGAEAVTANYVNAHAAHFRYQFPQTIALYFLYAAASAGLLALGGWLVIQEELSIGQLVAAELILSGVFAGMNSLYSYLDDLYDAVASVEELSLLYGLQQEPPVPAGVAPPRSGALTFTHVKTSVLSGEAEINLEIPEASRLICQGVPGMERAFADLMKRLNRPSAGMVTISGVDLAMMDPLALRSQVMVLDRAAIVESTISDYLTLANPNRNAADHLEALRLVGLEDRVAMLPDGMQTRLSSTGAPFTVAKMMQLKLAASILSEPRILVMSPLFDTVPLARLNAVFARLRSSRTTMLYFTNRPEAVTLDGWMWLGLTQQRITDVRAEFDALRDAAGREMTDGD</sequence>
<feature type="domain" description="ABC transmembrane type-1" evidence="6">
    <location>
        <begin position="31"/>
        <end position="312"/>
    </location>
</feature>
<feature type="transmembrane region" description="Helical" evidence="5">
    <location>
        <begin position="255"/>
        <end position="277"/>
    </location>
</feature>
<keyword evidence="8" id="KW-1185">Reference proteome</keyword>
<evidence type="ECO:0000256" key="3">
    <source>
        <dbReference type="ARBA" id="ARBA00022989"/>
    </source>
</evidence>
<dbReference type="InterPro" id="IPR039421">
    <property type="entry name" value="Type_1_exporter"/>
</dbReference>
<dbReference type="OrthoDB" id="311344at2"/>
<dbReference type="Proteomes" id="UP000216991">
    <property type="component" value="Unassembled WGS sequence"/>
</dbReference>
<organism evidence="7 8">
    <name type="scientific">Sandarakinorhabdus cyanobacteriorum</name>
    <dbReference type="NCBI Taxonomy" id="1981098"/>
    <lineage>
        <taxon>Bacteria</taxon>
        <taxon>Pseudomonadati</taxon>
        <taxon>Pseudomonadota</taxon>
        <taxon>Alphaproteobacteria</taxon>
        <taxon>Sphingomonadales</taxon>
        <taxon>Sphingosinicellaceae</taxon>
        <taxon>Sandarakinorhabdus</taxon>
    </lineage>
</organism>
<dbReference type="InterPro" id="IPR027417">
    <property type="entry name" value="P-loop_NTPase"/>
</dbReference>
<name>A0A255Y913_9SPHN</name>
<dbReference type="SUPFAM" id="SSF52540">
    <property type="entry name" value="P-loop containing nucleoside triphosphate hydrolases"/>
    <property type="match status" value="1"/>
</dbReference>
<accession>A0A255Y913</accession>
<keyword evidence="7" id="KW-0547">Nucleotide-binding</keyword>
<feature type="transmembrane region" description="Helical" evidence="5">
    <location>
        <begin position="29"/>
        <end position="55"/>
    </location>
</feature>
<dbReference type="GO" id="GO:0015421">
    <property type="term" value="F:ABC-type oligopeptide transporter activity"/>
    <property type="evidence" value="ECO:0007669"/>
    <property type="project" value="TreeGrafter"/>
</dbReference>
<keyword evidence="4 5" id="KW-0472">Membrane</keyword>
<evidence type="ECO:0000256" key="1">
    <source>
        <dbReference type="ARBA" id="ARBA00004651"/>
    </source>
</evidence>
<dbReference type="AlphaFoldDB" id="A0A255Y913"/>
<gene>
    <name evidence="7" type="ORF">CHU93_13425</name>
</gene>
<keyword evidence="3 5" id="KW-1133">Transmembrane helix</keyword>
<feature type="transmembrane region" description="Helical" evidence="5">
    <location>
        <begin position="67"/>
        <end position="91"/>
    </location>
</feature>
<comment type="subcellular location">
    <subcellularLocation>
        <location evidence="1">Cell membrane</location>
        <topology evidence="1">Multi-pass membrane protein</topology>
    </subcellularLocation>
</comment>
<dbReference type="InterPro" id="IPR036640">
    <property type="entry name" value="ABC1_TM_sf"/>
</dbReference>
<feature type="transmembrane region" description="Helical" evidence="5">
    <location>
        <begin position="140"/>
        <end position="162"/>
    </location>
</feature>
<dbReference type="EMBL" id="NOXT01000121">
    <property type="protein sequence ID" value="OYQ25722.1"/>
    <property type="molecule type" value="Genomic_DNA"/>
</dbReference>
<dbReference type="RefSeq" id="WP_094474671.1">
    <property type="nucleotide sequence ID" value="NZ_NOXT01000121.1"/>
</dbReference>
<keyword evidence="7" id="KW-0067">ATP-binding</keyword>
<dbReference type="PANTHER" id="PTHR43394">
    <property type="entry name" value="ATP-DEPENDENT PERMEASE MDL1, MITOCHONDRIAL"/>
    <property type="match status" value="1"/>
</dbReference>
<evidence type="ECO:0000256" key="4">
    <source>
        <dbReference type="ARBA" id="ARBA00023136"/>
    </source>
</evidence>
<keyword evidence="2 5" id="KW-0812">Transmembrane</keyword>
<dbReference type="Gene3D" id="1.20.1560.10">
    <property type="entry name" value="ABC transporter type 1, transmembrane domain"/>
    <property type="match status" value="1"/>
</dbReference>
<protein>
    <submittedName>
        <fullName evidence="7">ABC transporter ATP-binding protein</fullName>
    </submittedName>
</protein>
<dbReference type="PANTHER" id="PTHR43394:SF4">
    <property type="entry name" value="TOXIN SECRETION ABC TRANSPORTER ATP-BINDING PROTEIN"/>
    <property type="match status" value="1"/>
</dbReference>
<proteinExistence type="predicted"/>
<evidence type="ECO:0000256" key="5">
    <source>
        <dbReference type="SAM" id="Phobius"/>
    </source>
</evidence>
<evidence type="ECO:0000313" key="7">
    <source>
        <dbReference type="EMBL" id="OYQ25722.1"/>
    </source>
</evidence>
<dbReference type="Gene3D" id="3.40.50.300">
    <property type="entry name" value="P-loop containing nucleotide triphosphate hydrolases"/>
    <property type="match status" value="1"/>
</dbReference>
<evidence type="ECO:0000313" key="8">
    <source>
        <dbReference type="Proteomes" id="UP000216991"/>
    </source>
</evidence>
<feature type="transmembrane region" description="Helical" evidence="5">
    <location>
        <begin position="168"/>
        <end position="187"/>
    </location>
</feature>
<comment type="caution">
    <text evidence="7">The sequence shown here is derived from an EMBL/GenBank/DDBJ whole genome shotgun (WGS) entry which is preliminary data.</text>
</comment>
<evidence type="ECO:0000256" key="2">
    <source>
        <dbReference type="ARBA" id="ARBA00022692"/>
    </source>
</evidence>
<evidence type="ECO:0000259" key="6">
    <source>
        <dbReference type="PROSITE" id="PS50929"/>
    </source>
</evidence>
<dbReference type="GO" id="GO:0005886">
    <property type="term" value="C:plasma membrane"/>
    <property type="evidence" value="ECO:0007669"/>
    <property type="project" value="UniProtKB-SubCell"/>
</dbReference>
<dbReference type="SUPFAM" id="SSF90123">
    <property type="entry name" value="ABC transporter transmembrane region"/>
    <property type="match status" value="1"/>
</dbReference>